<dbReference type="RefSeq" id="WP_203817006.1">
    <property type="nucleotide sequence ID" value="NZ_BAAABP010000071.1"/>
</dbReference>
<gene>
    <name evidence="1" type="ORF">Afe05nite_22910</name>
</gene>
<evidence type="ECO:0000313" key="2">
    <source>
        <dbReference type="Proteomes" id="UP000598174"/>
    </source>
</evidence>
<evidence type="ECO:0000313" key="1">
    <source>
        <dbReference type="EMBL" id="GIE10451.1"/>
    </source>
</evidence>
<sequence>MDTAPLHDAFRALQETPAGVAAPPPGEWDADHVWAHVSLITGAAVEAAAALMAGSHPHYDSRLSHDSWTLDHVVAVAGDPAGLRERVRRQGEALCALAAALSDTERDTPVPTLLVADGKVMYDKPLTLREILTGLATVELPGHASQLTALVPA</sequence>
<organism evidence="1 2">
    <name type="scientific">Paractinoplanes ferrugineus</name>
    <dbReference type="NCBI Taxonomy" id="113564"/>
    <lineage>
        <taxon>Bacteria</taxon>
        <taxon>Bacillati</taxon>
        <taxon>Actinomycetota</taxon>
        <taxon>Actinomycetes</taxon>
        <taxon>Micromonosporales</taxon>
        <taxon>Micromonosporaceae</taxon>
        <taxon>Paractinoplanes</taxon>
    </lineage>
</organism>
<comment type="caution">
    <text evidence="1">The sequence shown here is derived from an EMBL/GenBank/DDBJ whole genome shotgun (WGS) entry which is preliminary data.</text>
</comment>
<reference evidence="1" key="1">
    <citation type="submission" date="2021-01" db="EMBL/GenBank/DDBJ databases">
        <title>Whole genome shotgun sequence of Actinoplanes ferrugineus NBRC 15555.</title>
        <authorList>
            <person name="Komaki H."/>
            <person name="Tamura T."/>
        </authorList>
    </citation>
    <scope>NUCLEOTIDE SEQUENCE</scope>
    <source>
        <strain evidence="1">NBRC 15555</strain>
    </source>
</reference>
<accession>A0A919IWP7</accession>
<keyword evidence="2" id="KW-1185">Reference proteome</keyword>
<dbReference type="Proteomes" id="UP000598174">
    <property type="component" value="Unassembled WGS sequence"/>
</dbReference>
<name>A0A919IWP7_9ACTN</name>
<protein>
    <submittedName>
        <fullName evidence="1">Uncharacterized protein</fullName>
    </submittedName>
</protein>
<dbReference type="EMBL" id="BOMM01000016">
    <property type="protein sequence ID" value="GIE10451.1"/>
    <property type="molecule type" value="Genomic_DNA"/>
</dbReference>
<proteinExistence type="predicted"/>
<dbReference type="AlphaFoldDB" id="A0A919IWP7"/>